<feature type="non-terminal residue" evidence="1">
    <location>
        <position position="1"/>
    </location>
</feature>
<dbReference type="Proteomes" id="UP000789396">
    <property type="component" value="Unassembled WGS sequence"/>
</dbReference>
<accession>A0A9N9HEW6</accession>
<proteinExistence type="predicted"/>
<keyword evidence="2" id="KW-1185">Reference proteome</keyword>
<organism evidence="1 2">
    <name type="scientific">Racocetra fulgida</name>
    <dbReference type="NCBI Taxonomy" id="60492"/>
    <lineage>
        <taxon>Eukaryota</taxon>
        <taxon>Fungi</taxon>
        <taxon>Fungi incertae sedis</taxon>
        <taxon>Mucoromycota</taxon>
        <taxon>Glomeromycotina</taxon>
        <taxon>Glomeromycetes</taxon>
        <taxon>Diversisporales</taxon>
        <taxon>Gigasporaceae</taxon>
        <taxon>Racocetra</taxon>
    </lineage>
</organism>
<sequence>DFAGYDETECVVKTCRPDSVPHCTFRCGFQSLVLSSEDLSNGETIVGF</sequence>
<evidence type="ECO:0000313" key="1">
    <source>
        <dbReference type="EMBL" id="CAG8668525.1"/>
    </source>
</evidence>
<name>A0A9N9HEW6_9GLOM</name>
<gene>
    <name evidence="1" type="ORF">RFULGI_LOCUS9130</name>
</gene>
<reference evidence="1" key="1">
    <citation type="submission" date="2021-06" db="EMBL/GenBank/DDBJ databases">
        <authorList>
            <person name="Kallberg Y."/>
            <person name="Tangrot J."/>
            <person name="Rosling A."/>
        </authorList>
    </citation>
    <scope>NUCLEOTIDE SEQUENCE</scope>
    <source>
        <strain evidence="1">IN212</strain>
    </source>
</reference>
<protein>
    <submittedName>
        <fullName evidence="1">2897_t:CDS:1</fullName>
    </submittedName>
</protein>
<evidence type="ECO:0000313" key="2">
    <source>
        <dbReference type="Proteomes" id="UP000789396"/>
    </source>
</evidence>
<dbReference type="EMBL" id="CAJVPZ010015745">
    <property type="protein sequence ID" value="CAG8668525.1"/>
    <property type="molecule type" value="Genomic_DNA"/>
</dbReference>
<comment type="caution">
    <text evidence="1">The sequence shown here is derived from an EMBL/GenBank/DDBJ whole genome shotgun (WGS) entry which is preliminary data.</text>
</comment>
<dbReference type="AlphaFoldDB" id="A0A9N9HEW6"/>